<sequence length="212" mass="22037">MIPVGFINRSLVGPRKVGGTWSAASAWTLPAVTLGGAVSLSGVVGIDYNPGSDADTDIITVGVTGAPRVYWDESTSLIRSNIGIASDDHFAVIHSTNPYLSLQTDDSTTKGYLQYSVNDVNLTSTGAVSVLIDGGSTDDEGVTIRARDIDGSAWVNVIRVQNANAVELGFFAATPVAKQTGCLVPTDLTTSIAAITALRTALNNYGLTTVET</sequence>
<name>A0A6M3LT35_9ZZZZ</name>
<dbReference type="EMBL" id="MT141913">
    <property type="protein sequence ID" value="QJA71959.1"/>
    <property type="molecule type" value="Genomic_DNA"/>
</dbReference>
<reference evidence="2" key="1">
    <citation type="submission" date="2020-03" db="EMBL/GenBank/DDBJ databases">
        <title>The deep terrestrial virosphere.</title>
        <authorList>
            <person name="Holmfeldt K."/>
            <person name="Nilsson E."/>
            <person name="Simone D."/>
            <person name="Lopez-Fernandez M."/>
            <person name="Wu X."/>
            <person name="de Brujin I."/>
            <person name="Lundin D."/>
            <person name="Andersson A."/>
            <person name="Bertilsson S."/>
            <person name="Dopson M."/>
        </authorList>
    </citation>
    <scope>NUCLEOTIDE SEQUENCE</scope>
    <source>
        <strain evidence="1">MM415A02966</strain>
        <strain evidence="2">MM415B05812</strain>
    </source>
</reference>
<dbReference type="EMBL" id="MT143541">
    <property type="protein sequence ID" value="QJA97973.1"/>
    <property type="molecule type" value="Genomic_DNA"/>
</dbReference>
<protein>
    <submittedName>
        <fullName evidence="2">Uncharacterized protein</fullName>
    </submittedName>
</protein>
<gene>
    <name evidence="1" type="ORF">MM415A02966_0011</name>
    <name evidence="2" type="ORF">MM415B05812_0006</name>
</gene>
<organism evidence="2">
    <name type="scientific">viral metagenome</name>
    <dbReference type="NCBI Taxonomy" id="1070528"/>
    <lineage>
        <taxon>unclassified sequences</taxon>
        <taxon>metagenomes</taxon>
        <taxon>organismal metagenomes</taxon>
    </lineage>
</organism>
<accession>A0A6M3LT35</accession>
<proteinExistence type="predicted"/>
<evidence type="ECO:0000313" key="2">
    <source>
        <dbReference type="EMBL" id="QJA97973.1"/>
    </source>
</evidence>
<dbReference type="AlphaFoldDB" id="A0A6M3LT35"/>
<evidence type="ECO:0000313" key="1">
    <source>
        <dbReference type="EMBL" id="QJA71959.1"/>
    </source>
</evidence>